<reference evidence="2" key="1">
    <citation type="journal article" date="2019" name="Int. J. Syst. Evol. Microbiol.">
        <title>The Global Catalogue of Microorganisms (GCM) 10K type strain sequencing project: providing services to taxonomists for standard genome sequencing and annotation.</title>
        <authorList>
            <consortium name="The Broad Institute Genomics Platform"/>
            <consortium name="The Broad Institute Genome Sequencing Center for Infectious Disease"/>
            <person name="Wu L."/>
            <person name="Ma J."/>
        </authorList>
    </citation>
    <scope>NUCLEOTIDE SEQUENCE [LARGE SCALE GENOMIC DNA]</scope>
    <source>
        <strain evidence="2">JCM 17939</strain>
    </source>
</reference>
<gene>
    <name evidence="1" type="ORF">GCM10023196_104730</name>
</gene>
<keyword evidence="2" id="KW-1185">Reference proteome</keyword>
<comment type="caution">
    <text evidence="1">The sequence shown here is derived from an EMBL/GenBank/DDBJ whole genome shotgun (WGS) entry which is preliminary data.</text>
</comment>
<accession>A0ABP8UVN5</accession>
<evidence type="ECO:0000313" key="2">
    <source>
        <dbReference type="Proteomes" id="UP001501442"/>
    </source>
</evidence>
<dbReference type="EMBL" id="BAABHK010000031">
    <property type="protein sequence ID" value="GAA4640193.1"/>
    <property type="molecule type" value="Genomic_DNA"/>
</dbReference>
<proteinExistence type="predicted"/>
<evidence type="ECO:0000313" key="1">
    <source>
        <dbReference type="EMBL" id="GAA4640193.1"/>
    </source>
</evidence>
<name>A0ABP8UVN5_9ACTN</name>
<sequence length="68" mass="7707">MTSPDELMRAVEEFRSTLDSIGTGRVSVAADLTLLDRLVRRYPEAARKSLELYDVAIRERSAEGRNDH</sequence>
<organism evidence="1 2">
    <name type="scientific">Actinoallomurus vinaceus</name>
    <dbReference type="NCBI Taxonomy" id="1080074"/>
    <lineage>
        <taxon>Bacteria</taxon>
        <taxon>Bacillati</taxon>
        <taxon>Actinomycetota</taxon>
        <taxon>Actinomycetes</taxon>
        <taxon>Streptosporangiales</taxon>
        <taxon>Thermomonosporaceae</taxon>
        <taxon>Actinoallomurus</taxon>
    </lineage>
</organism>
<protein>
    <submittedName>
        <fullName evidence="1">Uncharacterized protein</fullName>
    </submittedName>
</protein>
<dbReference type="Proteomes" id="UP001501442">
    <property type="component" value="Unassembled WGS sequence"/>
</dbReference>